<evidence type="ECO:0000256" key="2">
    <source>
        <dbReference type="ARBA" id="ARBA00022448"/>
    </source>
</evidence>
<dbReference type="RefSeq" id="WP_106533745.1">
    <property type="nucleotide sequence ID" value="NZ_PYAT01000007.1"/>
</dbReference>
<gene>
    <name evidence="5" type="ORF">B0H99_107217</name>
</gene>
<keyword evidence="3 4" id="KW-0732">Signal</keyword>
<dbReference type="InterPro" id="IPR006059">
    <property type="entry name" value="SBP"/>
</dbReference>
<dbReference type="InterPro" id="IPR006061">
    <property type="entry name" value="SBP_1_CS"/>
</dbReference>
<comment type="similarity">
    <text evidence="1">Belongs to the bacterial solute-binding protein 1 family.</text>
</comment>
<dbReference type="Gene3D" id="3.40.190.10">
    <property type="entry name" value="Periplasmic binding protein-like II"/>
    <property type="match status" value="2"/>
</dbReference>
<evidence type="ECO:0000313" key="5">
    <source>
        <dbReference type="EMBL" id="PSL36395.1"/>
    </source>
</evidence>
<dbReference type="OrthoDB" id="9795467at2"/>
<sequence>MKKTHSFILVLTALVLFLSGCAGFQTSNNSNSTNNNENNNTEENSEGKTVIDFWTFWGSEIRRPIIEKIIADFNESQDEIEVKHTFLPFGDIWTKELASIAAGDPPDVVINDINATALRGQKKQAMNLSQFLEQDDISNRFYPELWDATLYEGDSYGIPFNTDTRVLFYNKDAFEEAGLDPEQPPTTWAELEEYAAKLDKKSGNDYERIGFYPLWGIGYDVWLLNANGQNYFDKENNVQIDTAKNEEVLNWLKTWKDRYGDKVVNSYQAQIDSQQGHPFFSGDLAMIAQAPTFYTQIRDYAEDLNFGVVELPEYEEGNGHTSWGGGFVAEIPEGSKNAEEAWEFIKYLTDVEAQTYWAVQNFDNVANVEAAEAASQSSEFTEDGSMVYQKAVENMEQTLLTPIPVVAPDFSSLINPNVDQFFLGSMTAKEALEKSQKDVENLIKKNQ</sequence>
<name>A0A2P8GR22_9BACL</name>
<dbReference type="Proteomes" id="UP000242682">
    <property type="component" value="Unassembled WGS sequence"/>
</dbReference>
<protein>
    <submittedName>
        <fullName evidence="5">Carbohydrate ABC transporter substrate-binding protein (CUT1 family)</fullName>
    </submittedName>
</protein>
<dbReference type="PROSITE" id="PS51257">
    <property type="entry name" value="PROKAR_LIPOPROTEIN"/>
    <property type="match status" value="1"/>
</dbReference>
<evidence type="ECO:0000313" key="6">
    <source>
        <dbReference type="Proteomes" id="UP000242682"/>
    </source>
</evidence>
<feature type="chain" id="PRO_5015115348" evidence="4">
    <location>
        <begin position="25"/>
        <end position="447"/>
    </location>
</feature>
<dbReference type="Pfam" id="PF13416">
    <property type="entry name" value="SBP_bac_8"/>
    <property type="match status" value="1"/>
</dbReference>
<dbReference type="PANTHER" id="PTHR43649:SF12">
    <property type="entry name" value="DIACETYLCHITOBIOSE BINDING PROTEIN DASA"/>
    <property type="match status" value="1"/>
</dbReference>
<dbReference type="AlphaFoldDB" id="A0A2P8GR22"/>
<feature type="signal peptide" evidence="4">
    <location>
        <begin position="1"/>
        <end position="24"/>
    </location>
</feature>
<evidence type="ECO:0000256" key="3">
    <source>
        <dbReference type="ARBA" id="ARBA00022729"/>
    </source>
</evidence>
<keyword evidence="6" id="KW-1185">Reference proteome</keyword>
<dbReference type="PANTHER" id="PTHR43649">
    <property type="entry name" value="ARABINOSE-BINDING PROTEIN-RELATED"/>
    <property type="match status" value="1"/>
</dbReference>
<organism evidence="5 6">
    <name type="scientific">Planomicrobium soli</name>
    <dbReference type="NCBI Taxonomy" id="1176648"/>
    <lineage>
        <taxon>Bacteria</taxon>
        <taxon>Bacillati</taxon>
        <taxon>Bacillota</taxon>
        <taxon>Bacilli</taxon>
        <taxon>Bacillales</taxon>
        <taxon>Caryophanaceae</taxon>
        <taxon>Planomicrobium</taxon>
    </lineage>
</organism>
<proteinExistence type="inferred from homology"/>
<dbReference type="SUPFAM" id="SSF53850">
    <property type="entry name" value="Periplasmic binding protein-like II"/>
    <property type="match status" value="1"/>
</dbReference>
<dbReference type="PROSITE" id="PS01037">
    <property type="entry name" value="SBP_BACTERIAL_1"/>
    <property type="match status" value="1"/>
</dbReference>
<comment type="caution">
    <text evidence="5">The sequence shown here is derived from an EMBL/GenBank/DDBJ whole genome shotgun (WGS) entry which is preliminary data.</text>
</comment>
<dbReference type="CDD" id="cd14748">
    <property type="entry name" value="PBP2_UgpB"/>
    <property type="match status" value="1"/>
</dbReference>
<dbReference type="EMBL" id="PYAT01000007">
    <property type="protein sequence ID" value="PSL36395.1"/>
    <property type="molecule type" value="Genomic_DNA"/>
</dbReference>
<dbReference type="InterPro" id="IPR050490">
    <property type="entry name" value="Bact_solute-bd_prot1"/>
</dbReference>
<keyword evidence="2" id="KW-0813">Transport</keyword>
<evidence type="ECO:0000256" key="4">
    <source>
        <dbReference type="SAM" id="SignalP"/>
    </source>
</evidence>
<dbReference type="GO" id="GO:0055085">
    <property type="term" value="P:transmembrane transport"/>
    <property type="evidence" value="ECO:0007669"/>
    <property type="project" value="InterPro"/>
</dbReference>
<accession>A0A2P8GR22</accession>
<reference evidence="5 6" key="1">
    <citation type="submission" date="2018-03" db="EMBL/GenBank/DDBJ databases">
        <title>Genomic Encyclopedia of Type Strains, Phase III (KMG-III): the genomes of soil and plant-associated and newly described type strains.</title>
        <authorList>
            <person name="Whitman W."/>
        </authorList>
    </citation>
    <scope>NUCLEOTIDE SEQUENCE [LARGE SCALE GENOMIC DNA]</scope>
    <source>
        <strain evidence="5 6">CGMCC 1.12259</strain>
    </source>
</reference>
<evidence type="ECO:0000256" key="1">
    <source>
        <dbReference type="ARBA" id="ARBA00008520"/>
    </source>
</evidence>